<name>A0A8H3F618_9LECA</name>
<dbReference type="AlphaFoldDB" id="A0A8H3F618"/>
<dbReference type="EMBL" id="CAJPDQ010000012">
    <property type="protein sequence ID" value="CAF9917699.1"/>
    <property type="molecule type" value="Genomic_DNA"/>
</dbReference>
<proteinExistence type="predicted"/>
<accession>A0A8H3F618</accession>
<comment type="caution">
    <text evidence="2">The sequence shown here is derived from an EMBL/GenBank/DDBJ whole genome shotgun (WGS) entry which is preliminary data.</text>
</comment>
<protein>
    <submittedName>
        <fullName evidence="2">Uncharacterized protein</fullName>
    </submittedName>
</protein>
<keyword evidence="3" id="KW-1185">Reference proteome</keyword>
<dbReference type="Proteomes" id="UP000664169">
    <property type="component" value="Unassembled WGS sequence"/>
</dbReference>
<gene>
    <name evidence="2" type="ORF">GOMPHAMPRED_001354</name>
</gene>
<evidence type="ECO:0000256" key="1">
    <source>
        <dbReference type="SAM" id="MobiDB-lite"/>
    </source>
</evidence>
<sequence length="230" mass="26053">MDLNNLDVEELAAGLRSPSGSIKIESALSPANSWPRIAFHLETAEALEFIGLRRVTALQTFNNYQHRRHPSINRGDLFNFVEGHVINLSCLRTLQGGDFNGENSAQYWTTDYDCAELYRQNQASDIEMPDKFQSLFMEADLIKGHMYSKTSHSHISEDQIQQRITEGDVLTLEGRRCVQWAFMKTSVVKELAILIKGKLYVETHSPILGPNSPQIEDTRNGTEDHIGQMD</sequence>
<evidence type="ECO:0000313" key="2">
    <source>
        <dbReference type="EMBL" id="CAF9917699.1"/>
    </source>
</evidence>
<reference evidence="2" key="1">
    <citation type="submission" date="2021-03" db="EMBL/GenBank/DDBJ databases">
        <authorList>
            <person name="Tagirdzhanova G."/>
        </authorList>
    </citation>
    <scope>NUCLEOTIDE SEQUENCE</scope>
</reference>
<dbReference type="OrthoDB" id="5429780at2759"/>
<organism evidence="2 3">
    <name type="scientific">Gomphillus americanus</name>
    <dbReference type="NCBI Taxonomy" id="1940652"/>
    <lineage>
        <taxon>Eukaryota</taxon>
        <taxon>Fungi</taxon>
        <taxon>Dikarya</taxon>
        <taxon>Ascomycota</taxon>
        <taxon>Pezizomycotina</taxon>
        <taxon>Lecanoromycetes</taxon>
        <taxon>OSLEUM clade</taxon>
        <taxon>Ostropomycetidae</taxon>
        <taxon>Ostropales</taxon>
        <taxon>Graphidaceae</taxon>
        <taxon>Gomphilloideae</taxon>
        <taxon>Gomphillus</taxon>
    </lineage>
</organism>
<feature type="compositionally biased region" description="Basic and acidic residues" evidence="1">
    <location>
        <begin position="216"/>
        <end position="230"/>
    </location>
</feature>
<evidence type="ECO:0000313" key="3">
    <source>
        <dbReference type="Proteomes" id="UP000664169"/>
    </source>
</evidence>
<feature type="region of interest" description="Disordered" evidence="1">
    <location>
        <begin position="206"/>
        <end position="230"/>
    </location>
</feature>